<comment type="similarity">
    <text evidence="1">Belongs to the AB hydrolase superfamily. AB hydrolase 4 family.</text>
</comment>
<feature type="transmembrane region" description="Helical" evidence="2">
    <location>
        <begin position="153"/>
        <end position="175"/>
    </location>
</feature>
<protein>
    <submittedName>
        <fullName evidence="3">Uncharacterized protein</fullName>
    </submittedName>
</protein>
<keyword evidence="2" id="KW-1133">Transmembrane helix</keyword>
<evidence type="ECO:0000256" key="2">
    <source>
        <dbReference type="SAM" id="Phobius"/>
    </source>
</evidence>
<sequence>MERDTPLYYLVRVGCLTGGGQDTYVRHMLVRARSNGWRVVVFNSRGCGESPVTTPQTTACVVIHVFVAFFQESHSCPLSGAVSLCNPFDLVIADEDFHKGFNIVYDKSLASALCKIFKKHALLFEDIGGEYNIPVVANAKSVREFDEGLTRGIYFLYVITILLLYNGMSTAYIIYNTLQFRLVSSQWMTTTLTQAVQIL</sequence>
<dbReference type="AlphaFoldDB" id="A0AAP0NHC9"/>
<evidence type="ECO:0000313" key="4">
    <source>
        <dbReference type="Proteomes" id="UP001415857"/>
    </source>
</evidence>
<accession>A0AAP0NHC9</accession>
<keyword evidence="2" id="KW-0812">Transmembrane</keyword>
<gene>
    <name evidence="3" type="ORF">L1049_002446</name>
</gene>
<dbReference type="PANTHER" id="PTHR10794:SF84">
    <property type="entry name" value="ESTERASE_LIPASE_THIOESTERASE FAMILY PROTEIN"/>
    <property type="match status" value="1"/>
</dbReference>
<keyword evidence="2" id="KW-0472">Membrane</keyword>
<name>A0AAP0NHC9_LIQFO</name>
<dbReference type="InterPro" id="IPR029058">
    <property type="entry name" value="AB_hydrolase_fold"/>
</dbReference>
<dbReference type="GO" id="GO:0034338">
    <property type="term" value="F:short-chain carboxylesterase activity"/>
    <property type="evidence" value="ECO:0007669"/>
    <property type="project" value="TreeGrafter"/>
</dbReference>
<keyword evidence="4" id="KW-1185">Reference proteome</keyword>
<evidence type="ECO:0000313" key="3">
    <source>
        <dbReference type="EMBL" id="KAK9272077.1"/>
    </source>
</evidence>
<proteinExistence type="inferred from homology"/>
<dbReference type="Proteomes" id="UP001415857">
    <property type="component" value="Unassembled WGS sequence"/>
</dbReference>
<dbReference type="EMBL" id="JBBPBK010000013">
    <property type="protein sequence ID" value="KAK9272077.1"/>
    <property type="molecule type" value="Genomic_DNA"/>
</dbReference>
<dbReference type="PANTHER" id="PTHR10794">
    <property type="entry name" value="ABHYDROLASE DOMAIN-CONTAINING PROTEIN"/>
    <property type="match status" value="1"/>
</dbReference>
<dbReference type="SUPFAM" id="SSF53474">
    <property type="entry name" value="alpha/beta-Hydrolases"/>
    <property type="match status" value="1"/>
</dbReference>
<evidence type="ECO:0000256" key="1">
    <source>
        <dbReference type="ARBA" id="ARBA00010884"/>
    </source>
</evidence>
<comment type="caution">
    <text evidence="3">The sequence shown here is derived from an EMBL/GenBank/DDBJ whole genome shotgun (WGS) entry which is preliminary data.</text>
</comment>
<dbReference type="InterPro" id="IPR050960">
    <property type="entry name" value="AB_hydrolase_4_sf"/>
</dbReference>
<dbReference type="GO" id="GO:0047372">
    <property type="term" value="F:monoacylglycerol lipase activity"/>
    <property type="evidence" value="ECO:0007669"/>
    <property type="project" value="TreeGrafter"/>
</dbReference>
<reference evidence="3 4" key="1">
    <citation type="journal article" date="2024" name="Plant J.">
        <title>Genome sequences and population genomics reveal climatic adaptation and genomic divergence between two closely related sweetgum species.</title>
        <authorList>
            <person name="Xu W.Q."/>
            <person name="Ren C.Q."/>
            <person name="Zhang X.Y."/>
            <person name="Comes H.P."/>
            <person name="Liu X.H."/>
            <person name="Li Y.G."/>
            <person name="Kettle C.J."/>
            <person name="Jalonen R."/>
            <person name="Gaisberger H."/>
            <person name="Ma Y.Z."/>
            <person name="Qiu Y.X."/>
        </authorList>
    </citation>
    <scope>NUCLEOTIDE SEQUENCE [LARGE SCALE GENOMIC DNA]</scope>
    <source>
        <strain evidence="3">Hangzhou</strain>
    </source>
</reference>
<organism evidence="3 4">
    <name type="scientific">Liquidambar formosana</name>
    <name type="common">Formosan gum</name>
    <dbReference type="NCBI Taxonomy" id="63359"/>
    <lineage>
        <taxon>Eukaryota</taxon>
        <taxon>Viridiplantae</taxon>
        <taxon>Streptophyta</taxon>
        <taxon>Embryophyta</taxon>
        <taxon>Tracheophyta</taxon>
        <taxon>Spermatophyta</taxon>
        <taxon>Magnoliopsida</taxon>
        <taxon>eudicotyledons</taxon>
        <taxon>Gunneridae</taxon>
        <taxon>Pentapetalae</taxon>
        <taxon>Saxifragales</taxon>
        <taxon>Altingiaceae</taxon>
        <taxon>Liquidambar</taxon>
    </lineage>
</organism>